<dbReference type="SUPFAM" id="SSF101690">
    <property type="entry name" value="PAZ domain"/>
    <property type="match status" value="1"/>
</dbReference>
<dbReference type="EMBL" id="CAJOBA010002125">
    <property type="protein sequence ID" value="CAF3630902.1"/>
    <property type="molecule type" value="Genomic_DNA"/>
</dbReference>
<dbReference type="InterPro" id="IPR032474">
    <property type="entry name" value="Argonaute_N"/>
</dbReference>
<name>A0A8S2CZY7_9BILA</name>
<evidence type="ECO:0000313" key="4">
    <source>
        <dbReference type="EMBL" id="CAF0845635.1"/>
    </source>
</evidence>
<evidence type="ECO:0000313" key="5">
    <source>
        <dbReference type="EMBL" id="CAF3630902.1"/>
    </source>
</evidence>
<dbReference type="Pfam" id="PF16486">
    <property type="entry name" value="ArgoN"/>
    <property type="match status" value="1"/>
</dbReference>
<dbReference type="EMBL" id="CAJNOK010002125">
    <property type="protein sequence ID" value="CAF0845635.1"/>
    <property type="molecule type" value="Genomic_DNA"/>
</dbReference>
<dbReference type="GO" id="GO:0003723">
    <property type="term" value="F:RNA binding"/>
    <property type="evidence" value="ECO:0007669"/>
    <property type="project" value="InterPro"/>
</dbReference>
<feature type="compositionally biased region" description="Polar residues" evidence="1">
    <location>
        <begin position="100"/>
        <end position="121"/>
    </location>
</feature>
<dbReference type="CDD" id="cd02846">
    <property type="entry name" value="PAZ_argonaute_like"/>
    <property type="match status" value="1"/>
</dbReference>
<feature type="compositionally biased region" description="Basic and acidic residues" evidence="1">
    <location>
        <begin position="33"/>
        <end position="48"/>
    </location>
</feature>
<evidence type="ECO:0000256" key="1">
    <source>
        <dbReference type="SAM" id="MobiDB-lite"/>
    </source>
</evidence>
<evidence type="ECO:0000313" key="6">
    <source>
        <dbReference type="Proteomes" id="UP000677228"/>
    </source>
</evidence>
<dbReference type="PROSITE" id="PS50822">
    <property type="entry name" value="PIWI"/>
    <property type="match status" value="1"/>
</dbReference>
<reference evidence="4" key="1">
    <citation type="submission" date="2021-02" db="EMBL/GenBank/DDBJ databases">
        <authorList>
            <person name="Nowell W R."/>
        </authorList>
    </citation>
    <scope>NUCLEOTIDE SEQUENCE</scope>
</reference>
<feature type="region of interest" description="Disordered" evidence="1">
    <location>
        <begin position="1"/>
        <end position="52"/>
    </location>
</feature>
<sequence>MANILKKKSTLQFLPRHRPVPRPAFKKSPSRGPPREESRGPPREESRGPPRSFKFIYYMASTVQTITIAPKGRRPAANGPPEPGSLPISIGCTEIKSMENESSSEATPQTNGPTQSKPPLTSSHIAVQDLSQVKTVSVLRRSQSVNLVQLPPPLEQQNGIAAKTSTLSRTSPKPKRARSGPRPSIRSLVPQTEILKIAERPDNGGTRGRKTELYTNHYACHLPEELLIYQYDCDLDVQQNGKWLNASRNKYDRFNIVQQIIRHETSFPFVWFDDGKNLYSLLPLNDLKKIYFVKVQQQSFRFTIRQQTREYNIKDMNLFSKKDKSCLMRPQDSIRNIETLLKQTIRQKMICIRQQFYYDKEQQIIDIGSGIGLARGFYQAMFLTKAGPTLNIDTKFSAFYQHMNLVDFISHCLQRDIIQTGLSEKEQEYLLRTHLKPVSIETRHTNSRMKYRIHGFGASANVHTFVQTGDEEEPQISVTAYILKKWNKKLQYPRLPTVEAYNPGNKNSSHIPMELCFIQEWQLVDQKHLTGEQIGEKTKKSVVKPEQRYNDIMEIVRKRQFNSDSYLREIGMTVESGEMLKVRARVLEPPEIEYRDQNVTVQIGKWPIKGKQLHETKQIKKWAIILVTGQVLRNDEQNVLLEFVRQFPIILGHCGLKFFSAPYCNEIVNPSRTDLHECLKYLKEQSYEVSLFLLYNIDEKVYQFIKRASVQLVGVVTQCADFAAIRKNITKLDMYLYNFVCKFNAKLGGINSLVNYKSVLLNSDVNNNAEDDCFMFIGADVTHKIITRGNPSIAAVVASRYPASTQYIGRSTEQRPKNDKKYSVEIIKDFELMCSDLLKVFAQTNGRLPTKIVVYRDGVDDGHFQKVLDNEVQALKKACKDICGEHQLPKITFVIIKKRHNTRFFCYDARKNPQTFNTEPGTVIDTEIVHPSQFDFYLNSHAAIQGTNNCILYHVLYNEIGFTSDEIQQLTYFLCHTDVRCTKAVKMPAAARYAHNIAYDARYLRGNDIKPEEQDRTDFNQWDDE</sequence>
<organism evidence="4 6">
    <name type="scientific">Didymodactylos carnosus</name>
    <dbReference type="NCBI Taxonomy" id="1234261"/>
    <lineage>
        <taxon>Eukaryota</taxon>
        <taxon>Metazoa</taxon>
        <taxon>Spiralia</taxon>
        <taxon>Gnathifera</taxon>
        <taxon>Rotifera</taxon>
        <taxon>Eurotatoria</taxon>
        <taxon>Bdelloidea</taxon>
        <taxon>Philodinida</taxon>
        <taxon>Philodinidae</taxon>
        <taxon>Didymodactylos</taxon>
    </lineage>
</organism>
<evidence type="ECO:0000259" key="2">
    <source>
        <dbReference type="PROSITE" id="PS50821"/>
    </source>
</evidence>
<dbReference type="SMART" id="SM01163">
    <property type="entry name" value="DUF1785"/>
    <property type="match status" value="1"/>
</dbReference>
<dbReference type="PANTHER" id="PTHR22891">
    <property type="entry name" value="EUKARYOTIC TRANSLATION INITIATION FACTOR 2C"/>
    <property type="match status" value="1"/>
</dbReference>
<feature type="compositionally biased region" description="Polar residues" evidence="1">
    <location>
        <begin position="156"/>
        <end position="171"/>
    </location>
</feature>
<proteinExistence type="predicted"/>
<feature type="compositionally biased region" description="Basic residues" evidence="1">
    <location>
        <begin position="1"/>
        <end position="29"/>
    </location>
</feature>
<dbReference type="Pfam" id="PF02170">
    <property type="entry name" value="PAZ"/>
    <property type="match status" value="1"/>
</dbReference>
<feature type="domain" description="Piwi" evidence="3">
    <location>
        <begin position="689"/>
        <end position="1006"/>
    </location>
</feature>
<dbReference type="PROSITE" id="PS50821">
    <property type="entry name" value="PAZ"/>
    <property type="match status" value="1"/>
</dbReference>
<dbReference type="Proteomes" id="UP000677228">
    <property type="component" value="Unassembled WGS sequence"/>
</dbReference>
<dbReference type="Gene3D" id="3.30.420.10">
    <property type="entry name" value="Ribonuclease H-like superfamily/Ribonuclease H"/>
    <property type="match status" value="1"/>
</dbReference>
<dbReference type="SMART" id="SM00950">
    <property type="entry name" value="Piwi"/>
    <property type="match status" value="1"/>
</dbReference>
<feature type="region of interest" description="Disordered" evidence="1">
    <location>
        <begin position="68"/>
        <end position="121"/>
    </location>
</feature>
<dbReference type="InterPro" id="IPR014811">
    <property type="entry name" value="ArgoL1"/>
</dbReference>
<dbReference type="Gene3D" id="2.170.260.10">
    <property type="entry name" value="paz domain"/>
    <property type="match status" value="1"/>
</dbReference>
<dbReference type="InterPro" id="IPR036085">
    <property type="entry name" value="PAZ_dom_sf"/>
</dbReference>
<dbReference type="AlphaFoldDB" id="A0A8S2CZY7"/>
<gene>
    <name evidence="4" type="ORF">OVA965_LOCUS6878</name>
    <name evidence="5" type="ORF">TMI583_LOCUS6874</name>
</gene>
<dbReference type="Proteomes" id="UP000682733">
    <property type="component" value="Unassembled WGS sequence"/>
</dbReference>
<evidence type="ECO:0000259" key="3">
    <source>
        <dbReference type="PROSITE" id="PS50822"/>
    </source>
</evidence>
<dbReference type="InterPro" id="IPR012337">
    <property type="entry name" value="RNaseH-like_sf"/>
</dbReference>
<dbReference type="InterPro" id="IPR003100">
    <property type="entry name" value="PAZ_dom"/>
</dbReference>
<dbReference type="InterPro" id="IPR036397">
    <property type="entry name" value="RNaseH_sf"/>
</dbReference>
<feature type="domain" description="PAZ" evidence="2">
    <location>
        <begin position="404"/>
        <end position="520"/>
    </location>
</feature>
<feature type="region of interest" description="Disordered" evidence="1">
    <location>
        <begin position="156"/>
        <end position="185"/>
    </location>
</feature>
<dbReference type="SUPFAM" id="SSF53098">
    <property type="entry name" value="Ribonuclease H-like"/>
    <property type="match status" value="1"/>
</dbReference>
<dbReference type="Gene3D" id="3.40.50.2300">
    <property type="match status" value="1"/>
</dbReference>
<dbReference type="Pfam" id="PF02171">
    <property type="entry name" value="Piwi"/>
    <property type="match status" value="1"/>
</dbReference>
<dbReference type="Pfam" id="PF16488">
    <property type="entry name" value="ArgoL2"/>
    <property type="match status" value="1"/>
</dbReference>
<dbReference type="Pfam" id="PF08699">
    <property type="entry name" value="ArgoL1"/>
    <property type="match status" value="1"/>
</dbReference>
<protein>
    <submittedName>
        <fullName evidence="4">Uncharacterized protein</fullName>
    </submittedName>
</protein>
<accession>A0A8S2CZY7</accession>
<comment type="caution">
    <text evidence="4">The sequence shown here is derived from an EMBL/GenBank/DDBJ whole genome shotgun (WGS) entry which is preliminary data.</text>
</comment>
<dbReference type="InterPro" id="IPR003165">
    <property type="entry name" value="Piwi"/>
</dbReference>
<dbReference type="InterPro" id="IPR032472">
    <property type="entry name" value="ArgoL2"/>
</dbReference>